<dbReference type="AlphaFoldDB" id="A0A8T4GEP5"/>
<name>A0A8T4GEP5_9EURY</name>
<protein>
    <recommendedName>
        <fullName evidence="2">DUF7260 domain-containing protein</fullName>
    </recommendedName>
</protein>
<reference evidence="3" key="1">
    <citation type="submission" date="2021-03" db="EMBL/GenBank/DDBJ databases">
        <title>Genomic Encyclopedia of Type Strains, Phase IV (KMG-IV): sequencing the most valuable type-strain genomes for metagenomic binning, comparative biology and taxonomic classification.</title>
        <authorList>
            <person name="Goeker M."/>
        </authorList>
    </citation>
    <scope>NUCLEOTIDE SEQUENCE</scope>
    <source>
        <strain evidence="3">DSM 23564</strain>
    </source>
</reference>
<evidence type="ECO:0000259" key="2">
    <source>
        <dbReference type="Pfam" id="PF23921"/>
    </source>
</evidence>
<keyword evidence="1" id="KW-0812">Transmembrane</keyword>
<feature type="domain" description="DUF7260" evidence="2">
    <location>
        <begin position="55"/>
        <end position="306"/>
    </location>
</feature>
<organism evidence="3 4">
    <name type="scientific">Halorubrum alkaliphilum</name>
    <dbReference type="NCBI Taxonomy" id="261290"/>
    <lineage>
        <taxon>Archaea</taxon>
        <taxon>Methanobacteriati</taxon>
        <taxon>Methanobacteriota</taxon>
        <taxon>Stenosarchaea group</taxon>
        <taxon>Halobacteria</taxon>
        <taxon>Halobacteriales</taxon>
        <taxon>Haloferacaceae</taxon>
        <taxon>Halorubrum</taxon>
    </lineage>
</organism>
<sequence length="322" mass="34835">MSLHRGGDVRFRISDSGLGSECRSLSCEVAGLVTDPGVVTALVLVGLLAFVAFAYVRDAKSCCRRERRRVLDERDAFEEFADRVSGLDSSPVNATGSTFDGSVIGTQHAESVGGPGDVRVRNVLDTYRDTVMSLPHYTEEYDESVVESLAAELGPDTTTSLASNGTLSPALQSALIGRSRQAARARASLADAIDTELDELTDAETTLTNIDRQRTRLNEHLEGVSHGGRTDASIDVWERMGALEDRCDTAAADRQASLRDPPLVLEDGNGADAPRFTGYLYEPMEGPQYPVLASIASLAERIRADRDRLARRIAGSEEYVSH</sequence>
<evidence type="ECO:0000313" key="3">
    <source>
        <dbReference type="EMBL" id="MBP1921931.1"/>
    </source>
</evidence>
<accession>A0A8T4GEP5</accession>
<comment type="caution">
    <text evidence="3">The sequence shown here is derived from an EMBL/GenBank/DDBJ whole genome shotgun (WGS) entry which is preliminary data.</text>
</comment>
<dbReference type="OrthoDB" id="206489at2157"/>
<feature type="transmembrane region" description="Helical" evidence="1">
    <location>
        <begin position="38"/>
        <end position="56"/>
    </location>
</feature>
<dbReference type="Pfam" id="PF23921">
    <property type="entry name" value="DUF7260"/>
    <property type="match status" value="1"/>
</dbReference>
<dbReference type="InterPro" id="IPR055684">
    <property type="entry name" value="DUF7260"/>
</dbReference>
<proteinExistence type="predicted"/>
<dbReference type="Proteomes" id="UP000823588">
    <property type="component" value="Unassembled WGS sequence"/>
</dbReference>
<keyword evidence="4" id="KW-1185">Reference proteome</keyword>
<dbReference type="RefSeq" id="WP_209483607.1">
    <property type="nucleotide sequence ID" value="NZ_JAGGKQ010000004.1"/>
</dbReference>
<gene>
    <name evidence="3" type="ORF">J2751_000928</name>
</gene>
<dbReference type="EMBL" id="JAGGKQ010000004">
    <property type="protein sequence ID" value="MBP1921931.1"/>
    <property type="molecule type" value="Genomic_DNA"/>
</dbReference>
<evidence type="ECO:0000313" key="4">
    <source>
        <dbReference type="Proteomes" id="UP000823588"/>
    </source>
</evidence>
<evidence type="ECO:0000256" key="1">
    <source>
        <dbReference type="SAM" id="Phobius"/>
    </source>
</evidence>
<keyword evidence="1" id="KW-1133">Transmembrane helix</keyword>
<keyword evidence="1" id="KW-0472">Membrane</keyword>